<evidence type="ECO:0000256" key="1">
    <source>
        <dbReference type="ARBA" id="ARBA00004141"/>
    </source>
</evidence>
<evidence type="ECO:0000313" key="8">
    <source>
        <dbReference type="RefSeq" id="XP_011096494.1"/>
    </source>
</evidence>
<dbReference type="Pfam" id="PF05562">
    <property type="entry name" value="WCOR413"/>
    <property type="match status" value="1"/>
</dbReference>
<gene>
    <name evidence="8" type="primary">LOC105175668</name>
</gene>
<dbReference type="KEGG" id="sind:105175668"/>
<evidence type="ECO:0000256" key="6">
    <source>
        <dbReference type="SAM" id="Phobius"/>
    </source>
</evidence>
<evidence type="ECO:0000256" key="2">
    <source>
        <dbReference type="ARBA" id="ARBA00005852"/>
    </source>
</evidence>
<keyword evidence="5 6" id="KW-0472">Membrane</keyword>
<keyword evidence="3 6" id="KW-0812">Transmembrane</keyword>
<dbReference type="PANTHER" id="PTHR33596:SF17">
    <property type="entry name" value="COLD-REGULATED 413 INNER MEMBRANE PROTEIN 1, CHLOROPLASTIC-RELATED"/>
    <property type="match status" value="1"/>
</dbReference>
<dbReference type="InParanoid" id="A0A6I9UEW7"/>
<sequence length="250" mass="27553">MLPIRLLCSKAQNTTRRPTTINTDSSDLALSKMMMSLSLSCSSLYNKQLLCYKTPSSRQSRTFCRVSPQLQKRQQFGSLAYNPLRVLVMNKKGHVFGALCYSAPLTPRNLQWISAVSTAVLMLARGTAIHKSFLVPLFALQAPASIISWIKGEYGVWTAFLALLVRLFFFIPGELELPFIAFLLVIVSPHQIMRLRGTQEGVIISLAIAAYLAFQHFSRAGSLGKAFDQGSILATLATISIVAVPCLLLI</sequence>
<keyword evidence="7" id="KW-1185">Reference proteome</keyword>
<name>A0A6I9UEW7_SESIN</name>
<reference evidence="8" key="1">
    <citation type="submission" date="2025-08" db="UniProtKB">
        <authorList>
            <consortium name="RefSeq"/>
        </authorList>
    </citation>
    <scope>IDENTIFICATION</scope>
</reference>
<evidence type="ECO:0000256" key="3">
    <source>
        <dbReference type="ARBA" id="ARBA00022692"/>
    </source>
</evidence>
<feature type="transmembrane region" description="Helical" evidence="6">
    <location>
        <begin position="230"/>
        <end position="249"/>
    </location>
</feature>
<dbReference type="RefSeq" id="XP_011096494.1">
    <property type="nucleotide sequence ID" value="XM_011098192.2"/>
</dbReference>
<dbReference type="OrthoDB" id="1928310at2759"/>
<dbReference type="PANTHER" id="PTHR33596">
    <property type="entry name" value="COLD-REGULATED 413 PLASMA MEMBRANE PROTEIN 2"/>
    <property type="match status" value="1"/>
</dbReference>
<dbReference type="FunCoup" id="A0A6I9UEW7">
    <property type="interactions" value="1004"/>
</dbReference>
<evidence type="ECO:0000256" key="5">
    <source>
        <dbReference type="ARBA" id="ARBA00023136"/>
    </source>
</evidence>
<feature type="transmembrane region" description="Helical" evidence="6">
    <location>
        <begin position="201"/>
        <end position="218"/>
    </location>
</feature>
<comment type="similarity">
    <text evidence="2">Belongs to the Cold-regulated 413 protein family.</text>
</comment>
<feature type="transmembrane region" description="Helical" evidence="6">
    <location>
        <begin position="156"/>
        <end position="189"/>
    </location>
</feature>
<organism evidence="7 8">
    <name type="scientific">Sesamum indicum</name>
    <name type="common">Oriental sesame</name>
    <name type="synonym">Sesamum orientale</name>
    <dbReference type="NCBI Taxonomy" id="4182"/>
    <lineage>
        <taxon>Eukaryota</taxon>
        <taxon>Viridiplantae</taxon>
        <taxon>Streptophyta</taxon>
        <taxon>Embryophyta</taxon>
        <taxon>Tracheophyta</taxon>
        <taxon>Spermatophyta</taxon>
        <taxon>Magnoliopsida</taxon>
        <taxon>eudicotyledons</taxon>
        <taxon>Gunneridae</taxon>
        <taxon>Pentapetalae</taxon>
        <taxon>asterids</taxon>
        <taxon>lamiids</taxon>
        <taxon>Lamiales</taxon>
        <taxon>Pedaliaceae</taxon>
        <taxon>Sesamum</taxon>
    </lineage>
</organism>
<dbReference type="Proteomes" id="UP000504604">
    <property type="component" value="Linkage group LG12"/>
</dbReference>
<dbReference type="AlphaFoldDB" id="A0A6I9UEW7"/>
<keyword evidence="4 6" id="KW-1133">Transmembrane helix</keyword>
<protein>
    <submittedName>
        <fullName evidence="8">Cold-regulated 413 inner membrane protein 1, chloroplastic</fullName>
    </submittedName>
</protein>
<feature type="transmembrane region" description="Helical" evidence="6">
    <location>
        <begin position="132"/>
        <end position="150"/>
    </location>
</feature>
<evidence type="ECO:0000256" key="4">
    <source>
        <dbReference type="ARBA" id="ARBA00022989"/>
    </source>
</evidence>
<dbReference type="GeneID" id="105175668"/>
<dbReference type="InterPro" id="IPR008892">
    <property type="entry name" value="COR413"/>
</dbReference>
<dbReference type="GO" id="GO:0016020">
    <property type="term" value="C:membrane"/>
    <property type="evidence" value="ECO:0007669"/>
    <property type="project" value="UniProtKB-SubCell"/>
</dbReference>
<evidence type="ECO:0000313" key="7">
    <source>
        <dbReference type="Proteomes" id="UP000504604"/>
    </source>
</evidence>
<accession>A0A6I9UEW7</accession>
<proteinExistence type="inferred from homology"/>
<comment type="subcellular location">
    <subcellularLocation>
        <location evidence="1">Membrane</location>
        <topology evidence="1">Multi-pass membrane protein</topology>
    </subcellularLocation>
</comment>